<dbReference type="InterPro" id="IPR052894">
    <property type="entry name" value="AsmA-related"/>
</dbReference>
<dbReference type="EMBL" id="CP032419">
    <property type="protein sequence ID" value="AYC34675.1"/>
    <property type="molecule type" value="Genomic_DNA"/>
</dbReference>
<dbReference type="PANTHER" id="PTHR30441">
    <property type="entry name" value="DUF748 DOMAIN-CONTAINING PROTEIN"/>
    <property type="match status" value="1"/>
</dbReference>
<proteinExistence type="predicted"/>
<organism evidence="3 4">
    <name type="scientific">Pseudomonas cavernae</name>
    <dbReference type="NCBI Taxonomy" id="2320867"/>
    <lineage>
        <taxon>Bacteria</taxon>
        <taxon>Pseudomonadati</taxon>
        <taxon>Pseudomonadota</taxon>
        <taxon>Gammaproteobacteria</taxon>
        <taxon>Pseudomonadales</taxon>
        <taxon>Pseudomonadaceae</taxon>
        <taxon>Pseudomonas</taxon>
    </lineage>
</organism>
<dbReference type="GO" id="GO:0005886">
    <property type="term" value="C:plasma membrane"/>
    <property type="evidence" value="ECO:0007669"/>
    <property type="project" value="TreeGrafter"/>
</dbReference>
<dbReference type="RefSeq" id="WP_119895327.1">
    <property type="nucleotide sequence ID" value="NZ_CP032419.1"/>
</dbReference>
<dbReference type="AlphaFoldDB" id="A0A385Z5Z6"/>
<evidence type="ECO:0000259" key="2">
    <source>
        <dbReference type="Pfam" id="PF05170"/>
    </source>
</evidence>
<feature type="region of interest" description="Disordered" evidence="1">
    <location>
        <begin position="125"/>
        <end position="162"/>
    </location>
</feature>
<evidence type="ECO:0000313" key="3">
    <source>
        <dbReference type="EMBL" id="AYC34675.1"/>
    </source>
</evidence>
<sequence>MKSLGKILGLVFLGLLLIVVALGFALTHLFDPNDYKDEIRQLARDKANLELTLNGDIGWSLFPWLGLELHDATLASAVTPEQPFADLDLLGLSVRVLPLLRKEVQMSDIRVEGLNLTLHRDEQGHGNWQDIGRPAKPASAPADASQSAPSTPASTDAAEEKPAQPLKLDIDSLIVNNARIDYQDAKSGRQFSAESIQLTTGAIREGTNIPLKLTAFLGSNQPLLRAKTELQGELRFDRALKRYQLEDLKLSGEASGEPLQGKTATFAVQGQLLLDQAAQIAEWTGLKLSVNQLRALGELKVRELNKTPKLTGGLSIAQFNLREFLDSLGQPLPAMADGNSLSKLELVARLNGSPNSLALDELNLKLDDSSFSGRLAVADFAKQALRAQLKGDRLDLDRYLPAKAAKAADAASASRQAEVQSTVATATTQGNSELPKAPTQQAWSEAPLLPVERLRSLDLELDLGLGQLTLEKLPIEQASLKVQGKDSLLTLQDLRGELYNGRFDAKATLDVRPPVPLLTIQKHLSQVPVEKLIESQGQKTPVTGRLDLTTDLSTSGNSQKTWIEGLNGSASFTLNDGVLLNANLEQQLCQGIATLNRKSPGGPVGGKDTPFEELKGNLSFHNGVASNPDLRARIPGLSLKGDGDVDLRVLGMDYRVGIFIEGDKREMPDPACQVNPRYVGIEWPVRCRGPLELGAKACRLDQDGLGKVAAKLAGSKLNEKLEEKLGDKVSPELKDALKGLFKR</sequence>
<protein>
    <submittedName>
        <fullName evidence="3">AsmA family protein</fullName>
    </submittedName>
</protein>
<dbReference type="Pfam" id="PF05170">
    <property type="entry name" value="AsmA"/>
    <property type="match status" value="1"/>
</dbReference>
<dbReference type="PANTHER" id="PTHR30441:SF4">
    <property type="entry name" value="PROTEIN ASMA"/>
    <property type="match status" value="1"/>
</dbReference>
<dbReference type="OrthoDB" id="9766390at2"/>
<feature type="domain" description="AsmA" evidence="2">
    <location>
        <begin position="1"/>
        <end position="630"/>
    </location>
</feature>
<feature type="region of interest" description="Disordered" evidence="1">
    <location>
        <begin position="421"/>
        <end position="442"/>
    </location>
</feature>
<dbReference type="KEGG" id="pcav:D3880_20845"/>
<name>A0A385Z5Z6_9PSED</name>
<feature type="compositionally biased region" description="Low complexity" evidence="1">
    <location>
        <begin position="134"/>
        <end position="156"/>
    </location>
</feature>
<keyword evidence="4" id="KW-1185">Reference proteome</keyword>
<evidence type="ECO:0000313" key="4">
    <source>
        <dbReference type="Proteomes" id="UP000265560"/>
    </source>
</evidence>
<dbReference type="Proteomes" id="UP000265560">
    <property type="component" value="Chromosome"/>
</dbReference>
<dbReference type="InterPro" id="IPR007844">
    <property type="entry name" value="AsmA"/>
</dbReference>
<reference evidence="4" key="1">
    <citation type="submission" date="2018-09" db="EMBL/GenBank/DDBJ databases">
        <authorList>
            <person name="Zhu H."/>
        </authorList>
    </citation>
    <scope>NUCLEOTIDE SEQUENCE [LARGE SCALE GENOMIC DNA]</scope>
    <source>
        <strain evidence="4">K2W31S-8</strain>
    </source>
</reference>
<gene>
    <name evidence="3" type="ORF">D3880_20845</name>
</gene>
<accession>A0A385Z5Z6</accession>
<evidence type="ECO:0000256" key="1">
    <source>
        <dbReference type="SAM" id="MobiDB-lite"/>
    </source>
</evidence>
<dbReference type="GO" id="GO:0090313">
    <property type="term" value="P:regulation of protein targeting to membrane"/>
    <property type="evidence" value="ECO:0007669"/>
    <property type="project" value="TreeGrafter"/>
</dbReference>